<dbReference type="PANTHER" id="PTHR45772:SF8">
    <property type="entry name" value="HIGH-AFFINITY BRANCHED-CHAIN AMINO ACID TRANSPORT ATP-BINDING PROTEIN"/>
    <property type="match status" value="1"/>
</dbReference>
<dbReference type="Proteomes" id="UP000403266">
    <property type="component" value="Unassembled WGS sequence"/>
</dbReference>
<evidence type="ECO:0000256" key="1">
    <source>
        <dbReference type="ARBA" id="ARBA00022448"/>
    </source>
</evidence>
<dbReference type="InterPro" id="IPR003593">
    <property type="entry name" value="AAA+_ATPase"/>
</dbReference>
<sequence length="238" mass="25757">MPNVLRADGITVKFGGVTAVNNVSLSLGSGKILGLIGPNGAGKTTLFNAVTGFAPMHSGKITLLDKDITALPAFKRTRLGFGRTFQTERPFEELTVLENVLIAAFLTVRRRSEAERLAMSVLEQVGLADRAHQPALDLNLARRRRLELAKALAVKPKVIFLDEIMAGLNPPALREMITFVRSLSAQGLAVLMVEHIMEAIIELSDHVIVLASGEKIAEGTPHQVTSNERVIEAYLGTD</sequence>
<keyword evidence="3 5" id="KW-0067">ATP-binding</keyword>
<reference evidence="5 6" key="1">
    <citation type="journal article" date="2019" name="Syst. Appl. Microbiol.">
        <title>Microvirga tunisiensis sp. nov., a root nodule symbiotic bacterium isolated from Lupinus micranthus and L. luteus grown in Northern Tunisia.</title>
        <authorList>
            <person name="Msaddak A."/>
            <person name="Rejili M."/>
            <person name="Duran D."/>
            <person name="Mars M."/>
            <person name="Palacios J.M."/>
            <person name="Ruiz-Argueso T."/>
            <person name="Rey L."/>
            <person name="Imperial J."/>
        </authorList>
    </citation>
    <scope>NUCLEOTIDE SEQUENCE [LARGE SCALE GENOMIC DNA]</scope>
    <source>
        <strain evidence="5 6">Lmie10</strain>
    </source>
</reference>
<dbReference type="PANTHER" id="PTHR45772">
    <property type="entry name" value="CONSERVED COMPONENT OF ABC TRANSPORTER FOR NATURAL AMINO ACIDS-RELATED"/>
    <property type="match status" value="1"/>
</dbReference>
<dbReference type="InterPro" id="IPR027417">
    <property type="entry name" value="P-loop_NTPase"/>
</dbReference>
<dbReference type="AlphaFoldDB" id="A0A5N7MS22"/>
<dbReference type="RefSeq" id="WP_152716334.1">
    <property type="nucleotide sequence ID" value="NZ_VOSJ01000249.1"/>
</dbReference>
<dbReference type="Pfam" id="PF12399">
    <property type="entry name" value="BCA_ABC_TP_C"/>
    <property type="match status" value="1"/>
</dbReference>
<dbReference type="SUPFAM" id="SSF52540">
    <property type="entry name" value="P-loop containing nucleoside triphosphate hydrolases"/>
    <property type="match status" value="1"/>
</dbReference>
<dbReference type="CDD" id="cd03219">
    <property type="entry name" value="ABC_Mj1267_LivG_branched"/>
    <property type="match status" value="1"/>
</dbReference>
<dbReference type="OrthoDB" id="9806149at2"/>
<dbReference type="PROSITE" id="PS50893">
    <property type="entry name" value="ABC_TRANSPORTER_2"/>
    <property type="match status" value="1"/>
</dbReference>
<dbReference type="GO" id="GO:0016887">
    <property type="term" value="F:ATP hydrolysis activity"/>
    <property type="evidence" value="ECO:0007669"/>
    <property type="project" value="InterPro"/>
</dbReference>
<protein>
    <submittedName>
        <fullName evidence="5">ABC transporter ATP-binding protein</fullName>
    </submittedName>
</protein>
<accession>A0A5N7MS22</accession>
<keyword evidence="2" id="KW-0547">Nucleotide-binding</keyword>
<dbReference type="SMART" id="SM00382">
    <property type="entry name" value="AAA"/>
    <property type="match status" value="1"/>
</dbReference>
<evidence type="ECO:0000256" key="2">
    <source>
        <dbReference type="ARBA" id="ARBA00022741"/>
    </source>
</evidence>
<dbReference type="InterPro" id="IPR003439">
    <property type="entry name" value="ABC_transporter-like_ATP-bd"/>
</dbReference>
<comment type="caution">
    <text evidence="5">The sequence shown here is derived from an EMBL/GenBank/DDBJ whole genome shotgun (WGS) entry which is preliminary data.</text>
</comment>
<proteinExistence type="predicted"/>
<keyword evidence="6" id="KW-1185">Reference proteome</keyword>
<evidence type="ECO:0000313" key="6">
    <source>
        <dbReference type="Proteomes" id="UP000403266"/>
    </source>
</evidence>
<evidence type="ECO:0000256" key="3">
    <source>
        <dbReference type="ARBA" id="ARBA00022840"/>
    </source>
</evidence>
<organism evidence="5 6">
    <name type="scientific">Microvirga tunisiensis</name>
    <dbReference type="NCBI Taxonomy" id="2108360"/>
    <lineage>
        <taxon>Bacteria</taxon>
        <taxon>Pseudomonadati</taxon>
        <taxon>Pseudomonadota</taxon>
        <taxon>Alphaproteobacteria</taxon>
        <taxon>Hyphomicrobiales</taxon>
        <taxon>Methylobacteriaceae</taxon>
        <taxon>Microvirga</taxon>
    </lineage>
</organism>
<dbReference type="InterPro" id="IPR051120">
    <property type="entry name" value="ABC_AA/LPS_Transport"/>
</dbReference>
<dbReference type="Gene3D" id="3.40.50.300">
    <property type="entry name" value="P-loop containing nucleotide triphosphate hydrolases"/>
    <property type="match status" value="1"/>
</dbReference>
<name>A0A5N7MS22_9HYPH</name>
<dbReference type="EMBL" id="VOSK01000233">
    <property type="protein sequence ID" value="MPR29460.1"/>
    <property type="molecule type" value="Genomic_DNA"/>
</dbReference>
<keyword evidence="1" id="KW-0813">Transport</keyword>
<dbReference type="InterPro" id="IPR032823">
    <property type="entry name" value="BCA_ABC_TP_C"/>
</dbReference>
<dbReference type="GO" id="GO:0005886">
    <property type="term" value="C:plasma membrane"/>
    <property type="evidence" value="ECO:0007669"/>
    <property type="project" value="TreeGrafter"/>
</dbReference>
<gene>
    <name evidence="5" type="ORF">FS320_31325</name>
</gene>
<evidence type="ECO:0000313" key="5">
    <source>
        <dbReference type="EMBL" id="MPR29460.1"/>
    </source>
</evidence>
<dbReference type="Pfam" id="PF00005">
    <property type="entry name" value="ABC_tran"/>
    <property type="match status" value="1"/>
</dbReference>
<evidence type="ECO:0000259" key="4">
    <source>
        <dbReference type="PROSITE" id="PS50893"/>
    </source>
</evidence>
<dbReference type="GO" id="GO:0005524">
    <property type="term" value="F:ATP binding"/>
    <property type="evidence" value="ECO:0007669"/>
    <property type="project" value="UniProtKB-KW"/>
</dbReference>
<feature type="domain" description="ABC transporter" evidence="4">
    <location>
        <begin position="5"/>
        <end position="237"/>
    </location>
</feature>